<feature type="signal peptide" evidence="1">
    <location>
        <begin position="1"/>
        <end position="17"/>
    </location>
</feature>
<proteinExistence type="predicted"/>
<evidence type="ECO:0000256" key="1">
    <source>
        <dbReference type="SAM" id="SignalP"/>
    </source>
</evidence>
<gene>
    <name evidence="2" type="ORF">BZA70DRAFT_278067</name>
</gene>
<accession>A0ABR1F6E2</accession>
<dbReference type="Proteomes" id="UP001498771">
    <property type="component" value="Unassembled WGS sequence"/>
</dbReference>
<keyword evidence="1" id="KW-0732">Signal</keyword>
<organism evidence="2 3">
    <name type="scientific">Myxozyma melibiosi</name>
    <dbReference type="NCBI Taxonomy" id="54550"/>
    <lineage>
        <taxon>Eukaryota</taxon>
        <taxon>Fungi</taxon>
        <taxon>Dikarya</taxon>
        <taxon>Ascomycota</taxon>
        <taxon>Saccharomycotina</taxon>
        <taxon>Lipomycetes</taxon>
        <taxon>Lipomycetales</taxon>
        <taxon>Lipomycetaceae</taxon>
        <taxon>Myxozyma</taxon>
    </lineage>
</organism>
<evidence type="ECO:0008006" key="4">
    <source>
        <dbReference type="Google" id="ProtNLM"/>
    </source>
</evidence>
<evidence type="ECO:0000313" key="3">
    <source>
        <dbReference type="Proteomes" id="UP001498771"/>
    </source>
</evidence>
<dbReference type="GeneID" id="90038060"/>
<evidence type="ECO:0000313" key="2">
    <source>
        <dbReference type="EMBL" id="KAK7205415.1"/>
    </source>
</evidence>
<comment type="caution">
    <text evidence="2">The sequence shown here is derived from an EMBL/GenBank/DDBJ whole genome shotgun (WGS) entry which is preliminary data.</text>
</comment>
<dbReference type="EMBL" id="JBBJBU010000005">
    <property type="protein sequence ID" value="KAK7205415.1"/>
    <property type="molecule type" value="Genomic_DNA"/>
</dbReference>
<feature type="chain" id="PRO_5046733991" description="Secreted protein" evidence="1">
    <location>
        <begin position="18"/>
        <end position="109"/>
    </location>
</feature>
<dbReference type="RefSeq" id="XP_064768448.1">
    <property type="nucleotide sequence ID" value="XM_064912548.1"/>
</dbReference>
<reference evidence="2 3" key="1">
    <citation type="submission" date="2024-03" db="EMBL/GenBank/DDBJ databases">
        <title>Genome-scale model development and genomic sequencing of the oleaginous clade Lipomyces.</title>
        <authorList>
            <consortium name="Lawrence Berkeley National Laboratory"/>
            <person name="Czajka J.J."/>
            <person name="Han Y."/>
            <person name="Kim J."/>
            <person name="Mondo S.J."/>
            <person name="Hofstad B.A."/>
            <person name="Robles A."/>
            <person name="Haridas S."/>
            <person name="Riley R."/>
            <person name="LaButti K."/>
            <person name="Pangilinan J."/>
            <person name="Andreopoulos W."/>
            <person name="Lipzen A."/>
            <person name="Yan J."/>
            <person name="Wang M."/>
            <person name="Ng V."/>
            <person name="Grigoriev I.V."/>
            <person name="Spatafora J.W."/>
            <person name="Magnuson J.K."/>
            <person name="Baker S.E."/>
            <person name="Pomraning K.R."/>
        </authorList>
    </citation>
    <scope>NUCLEOTIDE SEQUENCE [LARGE SCALE GENOMIC DNA]</scope>
    <source>
        <strain evidence="2 3">Phaff 52-87</strain>
    </source>
</reference>
<sequence>MIIFYLILYFFFFFISTSSPSLLSFSISPLHCHHRHLFTRPNPTPSDPLHQLVPGPLNTAETQPQKPDPTRACRSGLCSASALLLLQGVCCCCCCRVQDRDCFNLYRSG</sequence>
<protein>
    <recommendedName>
        <fullName evidence="4">Secreted protein</fullName>
    </recommendedName>
</protein>
<name>A0ABR1F6E2_9ASCO</name>
<keyword evidence="3" id="KW-1185">Reference proteome</keyword>